<feature type="domain" description="DUF5671" evidence="2">
    <location>
        <begin position="57"/>
        <end position="185"/>
    </location>
</feature>
<proteinExistence type="predicted"/>
<dbReference type="AlphaFoldDB" id="A0A1F4VEV7"/>
<feature type="transmembrane region" description="Helical" evidence="1">
    <location>
        <begin position="144"/>
        <end position="171"/>
    </location>
</feature>
<evidence type="ECO:0000256" key="1">
    <source>
        <dbReference type="SAM" id="Phobius"/>
    </source>
</evidence>
<dbReference type="Pfam" id="PF18920">
    <property type="entry name" value="DUF5671"/>
    <property type="match status" value="1"/>
</dbReference>
<name>A0A1F4VEV7_UNCKA</name>
<evidence type="ECO:0000313" key="3">
    <source>
        <dbReference type="EMBL" id="OGC55233.1"/>
    </source>
</evidence>
<dbReference type="Proteomes" id="UP000176504">
    <property type="component" value="Unassembled WGS sequence"/>
</dbReference>
<feature type="transmembrane region" description="Helical" evidence="1">
    <location>
        <begin position="183"/>
        <end position="201"/>
    </location>
</feature>
<sequence>MALATVAPYTYMNPYDFIGPVIVLGALILLVGAGYLILKFILGGGTVSSKIESAKRGYYYLLSFITLSILYFAASDTLSLLLSTITGSNYYGYSYENFARGIALRAAVLIVVLPVYIYHWFAASKQVLSPDEEVRSFAQRERKGYVQIVLTFSTIILIITGVRFIYLLLLLGLGVSGVELSSFTMPFSYSLGILAIWLYHLKILKENS</sequence>
<protein>
    <recommendedName>
        <fullName evidence="2">DUF5671 domain-containing protein</fullName>
    </recommendedName>
</protein>
<reference evidence="3 4" key="1">
    <citation type="journal article" date="2016" name="Nat. Commun.">
        <title>Thousands of microbial genomes shed light on interconnected biogeochemical processes in an aquifer system.</title>
        <authorList>
            <person name="Anantharaman K."/>
            <person name="Brown C.T."/>
            <person name="Hug L.A."/>
            <person name="Sharon I."/>
            <person name="Castelle C.J."/>
            <person name="Probst A.J."/>
            <person name="Thomas B.C."/>
            <person name="Singh A."/>
            <person name="Wilkins M.J."/>
            <person name="Karaoz U."/>
            <person name="Brodie E.L."/>
            <person name="Williams K.H."/>
            <person name="Hubbard S.S."/>
            <person name="Banfield J.F."/>
        </authorList>
    </citation>
    <scope>NUCLEOTIDE SEQUENCE [LARGE SCALE GENOMIC DNA]</scope>
</reference>
<keyword evidence="1" id="KW-0812">Transmembrane</keyword>
<feature type="transmembrane region" description="Helical" evidence="1">
    <location>
        <begin position="17"/>
        <end position="38"/>
    </location>
</feature>
<evidence type="ECO:0000259" key="2">
    <source>
        <dbReference type="Pfam" id="PF18920"/>
    </source>
</evidence>
<comment type="caution">
    <text evidence="3">The sequence shown here is derived from an EMBL/GenBank/DDBJ whole genome shotgun (WGS) entry which is preliminary data.</text>
</comment>
<dbReference type="InterPro" id="IPR043728">
    <property type="entry name" value="DUF5671"/>
</dbReference>
<evidence type="ECO:0000313" key="4">
    <source>
        <dbReference type="Proteomes" id="UP000176504"/>
    </source>
</evidence>
<accession>A0A1F4VEV7</accession>
<keyword evidence="1" id="KW-0472">Membrane</keyword>
<feature type="transmembrane region" description="Helical" evidence="1">
    <location>
        <begin position="58"/>
        <end position="82"/>
    </location>
</feature>
<keyword evidence="1" id="KW-1133">Transmembrane helix</keyword>
<gene>
    <name evidence="3" type="ORF">A3A78_04635</name>
</gene>
<feature type="transmembrane region" description="Helical" evidence="1">
    <location>
        <begin position="102"/>
        <end position="123"/>
    </location>
</feature>
<organism evidence="3 4">
    <name type="scientific">candidate division WWE3 bacterium RIFCSPLOWO2_01_FULL_41_18</name>
    <dbReference type="NCBI Taxonomy" id="1802625"/>
    <lineage>
        <taxon>Bacteria</taxon>
        <taxon>Katanobacteria</taxon>
    </lineage>
</organism>
<dbReference type="EMBL" id="MEVI01000003">
    <property type="protein sequence ID" value="OGC55233.1"/>
    <property type="molecule type" value="Genomic_DNA"/>
</dbReference>